<evidence type="ECO:0000259" key="1">
    <source>
        <dbReference type="Pfam" id="PF10090"/>
    </source>
</evidence>
<dbReference type="InParanoid" id="A0A3M0CUK3"/>
<organism evidence="2 3">
    <name type="scientific">Eilatimonas milleporae</name>
    <dbReference type="NCBI Taxonomy" id="911205"/>
    <lineage>
        <taxon>Bacteria</taxon>
        <taxon>Pseudomonadati</taxon>
        <taxon>Pseudomonadota</taxon>
        <taxon>Alphaproteobacteria</taxon>
        <taxon>Kordiimonadales</taxon>
        <taxon>Kordiimonadaceae</taxon>
        <taxon>Eilatimonas</taxon>
    </lineage>
</organism>
<dbReference type="AlphaFoldDB" id="A0A3M0CUK3"/>
<dbReference type="OrthoDB" id="9803702at2"/>
<accession>A0A3M0CUK3</accession>
<dbReference type="Pfam" id="PF10090">
    <property type="entry name" value="HPTransfase"/>
    <property type="match status" value="1"/>
</dbReference>
<dbReference type="GO" id="GO:0016740">
    <property type="term" value="F:transferase activity"/>
    <property type="evidence" value="ECO:0007669"/>
    <property type="project" value="UniProtKB-KW"/>
</dbReference>
<feature type="domain" description="Histidine phosphotransferase ChpT C-terminal" evidence="1">
    <location>
        <begin position="79"/>
        <end position="199"/>
    </location>
</feature>
<name>A0A3M0CUK3_9PROT</name>
<reference evidence="2 3" key="1">
    <citation type="submission" date="2018-10" db="EMBL/GenBank/DDBJ databases">
        <title>Genomic Encyclopedia of Archaeal and Bacterial Type Strains, Phase II (KMG-II): from individual species to whole genera.</title>
        <authorList>
            <person name="Goeker M."/>
        </authorList>
    </citation>
    <scope>NUCLEOTIDE SEQUENCE [LARGE SCALE GENOMIC DNA]</scope>
    <source>
        <strain evidence="2 3">DSM 25217</strain>
    </source>
</reference>
<gene>
    <name evidence="2" type="ORF">BXY39_0672</name>
</gene>
<keyword evidence="2" id="KW-0808">Transferase</keyword>
<keyword evidence="3" id="KW-1185">Reference proteome</keyword>
<sequence length="217" mass="23404">MSDTEFAALLCSRLCHDLVSSVGAVTNGLEILQDEKNPDMREQVFDLLRVSSEQTNTKLLFFRLSFGSAGGLSSKIDLGEARRALDGFVTMQKLALDWKLSDGQAPMTFVKPLLNLALLGTECLLRGGVIGVSAKTEGEDEGFEITATGPRVQLLTAVRAALEGTLPDSDHEPRLAPALLVGHLAKRMNARVTIEESEDGVAFRYVCCDFEMAAGNA</sequence>
<comment type="caution">
    <text evidence="2">The sequence shown here is derived from an EMBL/GenBank/DDBJ whole genome shotgun (WGS) entry which is preliminary data.</text>
</comment>
<dbReference type="RefSeq" id="WP_121937376.1">
    <property type="nucleotide sequence ID" value="NZ_REFR01000009.1"/>
</dbReference>
<dbReference type="Proteomes" id="UP000271227">
    <property type="component" value="Unassembled WGS sequence"/>
</dbReference>
<dbReference type="InterPro" id="IPR018762">
    <property type="entry name" value="ChpT_C"/>
</dbReference>
<dbReference type="EMBL" id="REFR01000009">
    <property type="protein sequence ID" value="RMB12180.1"/>
    <property type="molecule type" value="Genomic_DNA"/>
</dbReference>
<proteinExistence type="predicted"/>
<evidence type="ECO:0000313" key="2">
    <source>
        <dbReference type="EMBL" id="RMB12180.1"/>
    </source>
</evidence>
<dbReference type="Gene3D" id="3.30.565.10">
    <property type="entry name" value="Histidine kinase-like ATPase, C-terminal domain"/>
    <property type="match status" value="1"/>
</dbReference>
<dbReference type="InterPro" id="IPR036890">
    <property type="entry name" value="HATPase_C_sf"/>
</dbReference>
<dbReference type="Gene3D" id="1.10.287.130">
    <property type="match status" value="1"/>
</dbReference>
<protein>
    <submittedName>
        <fullName evidence="2">Histidine phosphotransferase ChpT</fullName>
    </submittedName>
</protein>
<evidence type="ECO:0000313" key="3">
    <source>
        <dbReference type="Proteomes" id="UP000271227"/>
    </source>
</evidence>